<dbReference type="Proteomes" id="UP001303760">
    <property type="component" value="Unassembled WGS sequence"/>
</dbReference>
<feature type="compositionally biased region" description="Basic residues" evidence="1">
    <location>
        <begin position="133"/>
        <end position="143"/>
    </location>
</feature>
<feature type="compositionally biased region" description="Polar residues" evidence="1">
    <location>
        <begin position="39"/>
        <end position="48"/>
    </location>
</feature>
<evidence type="ECO:0000313" key="2">
    <source>
        <dbReference type="EMBL" id="KAK4240621.1"/>
    </source>
</evidence>
<feature type="compositionally biased region" description="Polar residues" evidence="1">
    <location>
        <begin position="20"/>
        <end position="31"/>
    </location>
</feature>
<keyword evidence="3" id="KW-1185">Reference proteome</keyword>
<evidence type="ECO:0000256" key="1">
    <source>
        <dbReference type="SAM" id="MobiDB-lite"/>
    </source>
</evidence>
<name>A0AAN7CEJ9_9PEZI</name>
<reference evidence="2" key="1">
    <citation type="journal article" date="2023" name="Mol. Phylogenet. Evol.">
        <title>Genome-scale phylogeny and comparative genomics of the fungal order Sordariales.</title>
        <authorList>
            <person name="Hensen N."/>
            <person name="Bonometti L."/>
            <person name="Westerberg I."/>
            <person name="Brannstrom I.O."/>
            <person name="Guillou S."/>
            <person name="Cros-Aarteil S."/>
            <person name="Calhoun S."/>
            <person name="Haridas S."/>
            <person name="Kuo A."/>
            <person name="Mondo S."/>
            <person name="Pangilinan J."/>
            <person name="Riley R."/>
            <person name="LaButti K."/>
            <person name="Andreopoulos B."/>
            <person name="Lipzen A."/>
            <person name="Chen C."/>
            <person name="Yan M."/>
            <person name="Daum C."/>
            <person name="Ng V."/>
            <person name="Clum A."/>
            <person name="Steindorff A."/>
            <person name="Ohm R.A."/>
            <person name="Martin F."/>
            <person name="Silar P."/>
            <person name="Natvig D.O."/>
            <person name="Lalanne C."/>
            <person name="Gautier V."/>
            <person name="Ament-Velasquez S.L."/>
            <person name="Kruys A."/>
            <person name="Hutchinson M.I."/>
            <person name="Powell A.J."/>
            <person name="Barry K."/>
            <person name="Miller A.N."/>
            <person name="Grigoriev I.V."/>
            <person name="Debuchy R."/>
            <person name="Gladieux P."/>
            <person name="Hiltunen Thoren M."/>
            <person name="Johannesson H."/>
        </authorList>
    </citation>
    <scope>NUCLEOTIDE SEQUENCE</scope>
    <source>
        <strain evidence="2">CBS 532.94</strain>
    </source>
</reference>
<evidence type="ECO:0000313" key="3">
    <source>
        <dbReference type="Proteomes" id="UP001303760"/>
    </source>
</evidence>
<dbReference type="EMBL" id="MU860036">
    <property type="protein sequence ID" value="KAK4240621.1"/>
    <property type="molecule type" value="Genomic_DNA"/>
</dbReference>
<sequence length="194" mass="22372">MSTVELAFDIPGKGRARIPSSEQNDSWTDTDSAIDIRSRSTSVSCSNRQQKRSEAAESLRVWKQKMSLAREASQRHKYTHTERREREFRWGNDFYIDESGRLGVAKELADGECREMVAASPAVYGLQSCRWHKSKTNTRRAPRQAKTAEDDGRPPPPLLKVTDPEGQEWFLSDLFYYADNDDDDEEEEDDELYE</sequence>
<proteinExistence type="predicted"/>
<feature type="region of interest" description="Disordered" evidence="1">
    <location>
        <begin position="1"/>
        <end position="58"/>
    </location>
</feature>
<feature type="region of interest" description="Disordered" evidence="1">
    <location>
        <begin position="133"/>
        <end position="166"/>
    </location>
</feature>
<reference evidence="2" key="2">
    <citation type="submission" date="2023-05" db="EMBL/GenBank/DDBJ databases">
        <authorList>
            <consortium name="Lawrence Berkeley National Laboratory"/>
            <person name="Steindorff A."/>
            <person name="Hensen N."/>
            <person name="Bonometti L."/>
            <person name="Westerberg I."/>
            <person name="Brannstrom I.O."/>
            <person name="Guillou S."/>
            <person name="Cros-Aarteil S."/>
            <person name="Calhoun S."/>
            <person name="Haridas S."/>
            <person name="Kuo A."/>
            <person name="Mondo S."/>
            <person name="Pangilinan J."/>
            <person name="Riley R."/>
            <person name="Labutti K."/>
            <person name="Andreopoulos B."/>
            <person name="Lipzen A."/>
            <person name="Chen C."/>
            <person name="Yanf M."/>
            <person name="Daum C."/>
            <person name="Ng V."/>
            <person name="Clum A."/>
            <person name="Ohm R."/>
            <person name="Martin F."/>
            <person name="Silar P."/>
            <person name="Natvig D."/>
            <person name="Lalanne C."/>
            <person name="Gautier V."/>
            <person name="Ament-Velasquez S.L."/>
            <person name="Kruys A."/>
            <person name="Hutchinson M.I."/>
            <person name="Powell A.J."/>
            <person name="Barry K."/>
            <person name="Miller A.N."/>
            <person name="Grigoriev I.V."/>
            <person name="Debuchy R."/>
            <person name="Gladieux P."/>
            <person name="Thoren M.H."/>
            <person name="Johannesson H."/>
        </authorList>
    </citation>
    <scope>NUCLEOTIDE SEQUENCE</scope>
    <source>
        <strain evidence="2">CBS 532.94</strain>
    </source>
</reference>
<organism evidence="2 3">
    <name type="scientific">Achaetomium macrosporum</name>
    <dbReference type="NCBI Taxonomy" id="79813"/>
    <lineage>
        <taxon>Eukaryota</taxon>
        <taxon>Fungi</taxon>
        <taxon>Dikarya</taxon>
        <taxon>Ascomycota</taxon>
        <taxon>Pezizomycotina</taxon>
        <taxon>Sordariomycetes</taxon>
        <taxon>Sordariomycetidae</taxon>
        <taxon>Sordariales</taxon>
        <taxon>Chaetomiaceae</taxon>
        <taxon>Achaetomium</taxon>
    </lineage>
</organism>
<dbReference type="AlphaFoldDB" id="A0AAN7CEJ9"/>
<accession>A0AAN7CEJ9</accession>
<comment type="caution">
    <text evidence="2">The sequence shown here is derived from an EMBL/GenBank/DDBJ whole genome shotgun (WGS) entry which is preliminary data.</text>
</comment>
<protein>
    <submittedName>
        <fullName evidence="2">Uncharacterized protein</fullName>
    </submittedName>
</protein>
<gene>
    <name evidence="2" type="ORF">C8A03DRAFT_13066</name>
</gene>